<organism evidence="1 2">
    <name type="scientific">Ephemerocybe angulata</name>
    <dbReference type="NCBI Taxonomy" id="980116"/>
    <lineage>
        <taxon>Eukaryota</taxon>
        <taxon>Fungi</taxon>
        <taxon>Dikarya</taxon>
        <taxon>Basidiomycota</taxon>
        <taxon>Agaricomycotina</taxon>
        <taxon>Agaricomycetes</taxon>
        <taxon>Agaricomycetidae</taxon>
        <taxon>Agaricales</taxon>
        <taxon>Agaricineae</taxon>
        <taxon>Psathyrellaceae</taxon>
        <taxon>Ephemerocybe</taxon>
    </lineage>
</organism>
<sequence>MFPDRQSANALGGIHLSSASPVRKLPAELLSMIFTEAVEQRSNPSLNARPSNPTVNLISISNVSQRWRNIASGIPALWAFSIDPTRLTQKNLARFLENSKTKDLRIKGSVGLLPTCIYYEMYEMYYGLDTQQWKTAFDMMHRIAELDVQIDGEIKADIARTLADALADALAIPAPRLRRLSLQSSSSNCKPIQIPLIRYDGVYRPLFANVAPLLEHIDFQNVNFEYTLHTVAPTLALPSLRTFVIRMTVEHRVDVEGCVEWWWAVFTSGRTPKLESISVTGVELLTDYVYPAYKSYTTSTSATTTRRALPSSLKTLTLAGELEACDWLLGMAEVPATCNVHLEMVEFANQYGDVTVDPRPARLAGHLQNLWTASEDNKLCSTLDVRLDIGEFGLKTASNPREVALELRVPDEDGDEGVGYEPVKFFAKIFEHLVAPGSHLRLCRDGWLRLDVKCGMQCAEGLDKQFKAFLRRNSSVRNLNVEMFYYPETEQDWMGVLGAVGDDGGRTWFPALRCLRISDRAWASGGFQARIEQFQEVKKVVGERAVAILRDGEEGFDDLGTTPC</sequence>
<dbReference type="OrthoDB" id="3365698at2759"/>
<evidence type="ECO:0008006" key="3">
    <source>
        <dbReference type="Google" id="ProtNLM"/>
    </source>
</evidence>
<evidence type="ECO:0000313" key="1">
    <source>
        <dbReference type="EMBL" id="KAF6746861.1"/>
    </source>
</evidence>
<reference evidence="1 2" key="1">
    <citation type="submission" date="2020-07" db="EMBL/GenBank/DDBJ databases">
        <title>Comparative genomics of pyrophilous fungi reveals a link between fire events and developmental genes.</title>
        <authorList>
            <consortium name="DOE Joint Genome Institute"/>
            <person name="Steindorff A.S."/>
            <person name="Carver A."/>
            <person name="Calhoun S."/>
            <person name="Stillman K."/>
            <person name="Liu H."/>
            <person name="Lipzen A."/>
            <person name="Pangilinan J."/>
            <person name="Labutti K."/>
            <person name="Bruns T.D."/>
            <person name="Grigoriev I.V."/>
        </authorList>
    </citation>
    <scope>NUCLEOTIDE SEQUENCE [LARGE SCALE GENOMIC DNA]</scope>
    <source>
        <strain evidence="1 2">CBS 144469</strain>
    </source>
</reference>
<keyword evidence="2" id="KW-1185">Reference proteome</keyword>
<gene>
    <name evidence="1" type="ORF">DFP72DRAFT_1075887</name>
</gene>
<comment type="caution">
    <text evidence="1">The sequence shown here is derived from an EMBL/GenBank/DDBJ whole genome shotgun (WGS) entry which is preliminary data.</text>
</comment>
<dbReference type="Proteomes" id="UP000521943">
    <property type="component" value="Unassembled WGS sequence"/>
</dbReference>
<proteinExistence type="predicted"/>
<evidence type="ECO:0000313" key="2">
    <source>
        <dbReference type="Proteomes" id="UP000521943"/>
    </source>
</evidence>
<dbReference type="Gene3D" id="1.20.1280.50">
    <property type="match status" value="1"/>
</dbReference>
<dbReference type="AlphaFoldDB" id="A0A8H6HI82"/>
<dbReference type="EMBL" id="JACGCI010000087">
    <property type="protein sequence ID" value="KAF6746861.1"/>
    <property type="molecule type" value="Genomic_DNA"/>
</dbReference>
<accession>A0A8H6HI82</accession>
<protein>
    <recommendedName>
        <fullName evidence="3">F-box domain-containing protein</fullName>
    </recommendedName>
</protein>
<name>A0A8H6HI82_9AGAR</name>